<dbReference type="InterPro" id="IPR007848">
    <property type="entry name" value="Small_mtfrase_dom"/>
</dbReference>
<dbReference type="InterPro" id="IPR029063">
    <property type="entry name" value="SAM-dependent_MTases_sf"/>
</dbReference>
<dbReference type="Gene3D" id="3.40.50.150">
    <property type="entry name" value="Vaccinia Virus protein VP39"/>
    <property type="match status" value="1"/>
</dbReference>
<keyword evidence="2" id="KW-0949">S-adenosyl-L-methionine</keyword>
<dbReference type="InterPro" id="IPR002052">
    <property type="entry name" value="DNA_methylase_N6_adenine_CS"/>
</dbReference>
<proteinExistence type="predicted"/>
<evidence type="ECO:0000313" key="5">
    <source>
        <dbReference type="Proteomes" id="UP001500235"/>
    </source>
</evidence>
<keyword evidence="1 4" id="KW-0808">Transferase</keyword>
<keyword evidence="1 4" id="KW-0489">Methyltransferase</keyword>
<dbReference type="CDD" id="cd02440">
    <property type="entry name" value="AdoMet_MTases"/>
    <property type="match status" value="1"/>
</dbReference>
<gene>
    <name evidence="4" type="ORF">GCM10022280_10130</name>
</gene>
<evidence type="ECO:0000313" key="4">
    <source>
        <dbReference type="EMBL" id="GAA4013763.1"/>
    </source>
</evidence>
<sequence length="321" mass="34053">MHSPPPLLPASAMTFSPEPLAALLEALDNEGYAFTTVTPATHQRVLDRRRGEAAADLRDVFGWSMEFGRETLPGDLFGLLEEGGALERRGERYRSLIRVASLSGRLFAHSAFPTDEGDSVFFGPDTYRFARFIEAAAQDMDAPRHLVDLGAGAGPGGISAAGLLEPEAITLVDINPKALCLAEANALAAGLEVETVTGSLADVSGEIDLVIANPPFIADPEGRDYRDGGEMLGAGLSLDWARQSLERLAEGGTMLLYTGSPIVQGEDRLLAALAELAEEREASLRYEELDPDIFGEELGGGAYAAAGVERIAAIGAVLRRT</sequence>
<evidence type="ECO:0000259" key="3">
    <source>
        <dbReference type="Pfam" id="PF05175"/>
    </source>
</evidence>
<organism evidence="4 5">
    <name type="scientific">Sphingomonas swuensis</name>
    <dbReference type="NCBI Taxonomy" id="977800"/>
    <lineage>
        <taxon>Bacteria</taxon>
        <taxon>Pseudomonadati</taxon>
        <taxon>Pseudomonadota</taxon>
        <taxon>Alphaproteobacteria</taxon>
        <taxon>Sphingomonadales</taxon>
        <taxon>Sphingomonadaceae</taxon>
        <taxon>Sphingomonas</taxon>
    </lineage>
</organism>
<name>A0ABP7SME9_9SPHN</name>
<dbReference type="SUPFAM" id="SSF53335">
    <property type="entry name" value="S-adenosyl-L-methionine-dependent methyltransferases"/>
    <property type="match status" value="1"/>
</dbReference>
<dbReference type="PANTHER" id="PTHR18895">
    <property type="entry name" value="HEMK METHYLTRANSFERASE"/>
    <property type="match status" value="1"/>
</dbReference>
<reference evidence="5" key="1">
    <citation type="journal article" date="2019" name="Int. J. Syst. Evol. Microbiol.">
        <title>The Global Catalogue of Microorganisms (GCM) 10K type strain sequencing project: providing services to taxonomists for standard genome sequencing and annotation.</title>
        <authorList>
            <consortium name="The Broad Institute Genomics Platform"/>
            <consortium name="The Broad Institute Genome Sequencing Center for Infectious Disease"/>
            <person name="Wu L."/>
            <person name="Ma J."/>
        </authorList>
    </citation>
    <scope>NUCLEOTIDE SEQUENCE [LARGE SCALE GENOMIC DNA]</scope>
    <source>
        <strain evidence="5">JCM 17563</strain>
    </source>
</reference>
<dbReference type="PANTHER" id="PTHR18895:SF74">
    <property type="entry name" value="MTRF1L RELEASE FACTOR GLUTAMINE METHYLTRANSFERASE"/>
    <property type="match status" value="1"/>
</dbReference>
<evidence type="ECO:0000256" key="1">
    <source>
        <dbReference type="ARBA" id="ARBA00022603"/>
    </source>
</evidence>
<dbReference type="Proteomes" id="UP001500235">
    <property type="component" value="Unassembled WGS sequence"/>
</dbReference>
<keyword evidence="5" id="KW-1185">Reference proteome</keyword>
<dbReference type="GO" id="GO:0008168">
    <property type="term" value="F:methyltransferase activity"/>
    <property type="evidence" value="ECO:0007669"/>
    <property type="project" value="UniProtKB-KW"/>
</dbReference>
<feature type="domain" description="Methyltransferase small" evidence="3">
    <location>
        <begin position="142"/>
        <end position="220"/>
    </location>
</feature>
<protein>
    <submittedName>
        <fullName evidence="4">Class I SAM-dependent methyltransferase</fullName>
    </submittedName>
</protein>
<accession>A0ABP7SME9</accession>
<dbReference type="InterPro" id="IPR050320">
    <property type="entry name" value="N5-glutamine_MTase"/>
</dbReference>
<dbReference type="Pfam" id="PF05175">
    <property type="entry name" value="MTS"/>
    <property type="match status" value="1"/>
</dbReference>
<dbReference type="GO" id="GO:0032259">
    <property type="term" value="P:methylation"/>
    <property type="evidence" value="ECO:0007669"/>
    <property type="project" value="UniProtKB-KW"/>
</dbReference>
<comment type="caution">
    <text evidence="4">The sequence shown here is derived from an EMBL/GenBank/DDBJ whole genome shotgun (WGS) entry which is preliminary data.</text>
</comment>
<dbReference type="EMBL" id="BAABBQ010000001">
    <property type="protein sequence ID" value="GAA4013763.1"/>
    <property type="molecule type" value="Genomic_DNA"/>
</dbReference>
<evidence type="ECO:0000256" key="2">
    <source>
        <dbReference type="ARBA" id="ARBA00022691"/>
    </source>
</evidence>
<dbReference type="PROSITE" id="PS00092">
    <property type="entry name" value="N6_MTASE"/>
    <property type="match status" value="1"/>
</dbReference>